<protein>
    <submittedName>
        <fullName evidence="1">Uncharacterized protein</fullName>
    </submittedName>
</protein>
<proteinExistence type="predicted"/>
<reference evidence="1 2" key="1">
    <citation type="submission" date="2016-11" db="EMBL/GenBank/DDBJ databases">
        <authorList>
            <person name="Jaros S."/>
            <person name="Januszkiewicz K."/>
            <person name="Wedrychowicz H."/>
        </authorList>
    </citation>
    <scope>NUCLEOTIDE SEQUENCE [LARGE SCALE GENOMIC DNA]</scope>
    <source>
        <strain evidence="1 2">CGMCC 1.6102</strain>
    </source>
</reference>
<evidence type="ECO:0000313" key="2">
    <source>
        <dbReference type="Proteomes" id="UP000184513"/>
    </source>
</evidence>
<accession>A0A1M7K530</accession>
<sequence>MHNENFNRVDFICLQFFLYGHILSRALRPDVCTDFLMIDHHPGLMPPSYPVSSDDPCANRATVFTDTSLYNAKEDPSLPAFELMNG</sequence>
<gene>
    <name evidence="1" type="ORF">SAMN04488057_102300</name>
</gene>
<dbReference type="EMBL" id="FRCY01000002">
    <property type="protein sequence ID" value="SHM60412.1"/>
    <property type="molecule type" value="Genomic_DNA"/>
</dbReference>
<name>A0A1M7K530_9BACT</name>
<dbReference type="AlphaFoldDB" id="A0A1M7K530"/>
<keyword evidence="2" id="KW-1185">Reference proteome</keyword>
<organism evidence="1 2">
    <name type="scientific">Cyclobacterium lianum</name>
    <dbReference type="NCBI Taxonomy" id="388280"/>
    <lineage>
        <taxon>Bacteria</taxon>
        <taxon>Pseudomonadati</taxon>
        <taxon>Bacteroidota</taxon>
        <taxon>Cytophagia</taxon>
        <taxon>Cytophagales</taxon>
        <taxon>Cyclobacteriaceae</taxon>
        <taxon>Cyclobacterium</taxon>
    </lineage>
</organism>
<evidence type="ECO:0000313" key="1">
    <source>
        <dbReference type="EMBL" id="SHM60412.1"/>
    </source>
</evidence>
<dbReference type="Proteomes" id="UP000184513">
    <property type="component" value="Unassembled WGS sequence"/>
</dbReference>